<dbReference type="EMBL" id="BFEA01000302">
    <property type="protein sequence ID" value="GBG78734.1"/>
    <property type="molecule type" value="Genomic_DNA"/>
</dbReference>
<dbReference type="Gramene" id="GBG78734">
    <property type="protein sequence ID" value="GBG78734"/>
    <property type="gene ID" value="CBR_g27958"/>
</dbReference>
<dbReference type="SUPFAM" id="SSF68906">
    <property type="entry name" value="SAP domain"/>
    <property type="match status" value="1"/>
</dbReference>
<dbReference type="InterPro" id="IPR018276">
    <property type="entry name" value="DDA1_dom"/>
</dbReference>
<keyword evidence="5" id="KW-1185">Reference proteome</keyword>
<dbReference type="Pfam" id="PF02037">
    <property type="entry name" value="SAP"/>
    <property type="match status" value="1"/>
</dbReference>
<comment type="similarity">
    <text evidence="1">Belongs to the DDA1 family.</text>
</comment>
<feature type="compositionally biased region" description="Basic and acidic residues" evidence="2">
    <location>
        <begin position="57"/>
        <end position="91"/>
    </location>
</feature>
<reference evidence="4 5" key="1">
    <citation type="journal article" date="2018" name="Cell">
        <title>The Chara Genome: Secondary Complexity and Implications for Plant Terrestrialization.</title>
        <authorList>
            <person name="Nishiyama T."/>
            <person name="Sakayama H."/>
            <person name="Vries J.D."/>
            <person name="Buschmann H."/>
            <person name="Saint-Marcoux D."/>
            <person name="Ullrich K.K."/>
            <person name="Haas F.B."/>
            <person name="Vanderstraeten L."/>
            <person name="Becker D."/>
            <person name="Lang D."/>
            <person name="Vosolsobe S."/>
            <person name="Rombauts S."/>
            <person name="Wilhelmsson P.K.I."/>
            <person name="Janitza P."/>
            <person name="Kern R."/>
            <person name="Heyl A."/>
            <person name="Rumpler F."/>
            <person name="Villalobos L.I.A.C."/>
            <person name="Clay J.M."/>
            <person name="Skokan R."/>
            <person name="Toyoda A."/>
            <person name="Suzuki Y."/>
            <person name="Kagoshima H."/>
            <person name="Schijlen E."/>
            <person name="Tajeshwar N."/>
            <person name="Catarino B."/>
            <person name="Hetherington A.J."/>
            <person name="Saltykova A."/>
            <person name="Bonnot C."/>
            <person name="Breuninger H."/>
            <person name="Symeonidi A."/>
            <person name="Radhakrishnan G.V."/>
            <person name="Van Nieuwerburgh F."/>
            <person name="Deforce D."/>
            <person name="Chang C."/>
            <person name="Karol K.G."/>
            <person name="Hedrich R."/>
            <person name="Ulvskov P."/>
            <person name="Glockner G."/>
            <person name="Delwiche C.F."/>
            <person name="Petrasek J."/>
            <person name="Van de Peer Y."/>
            <person name="Friml J."/>
            <person name="Beilby M."/>
            <person name="Dolan L."/>
            <person name="Kohara Y."/>
            <person name="Sugano S."/>
            <person name="Fujiyama A."/>
            <person name="Delaux P.-M."/>
            <person name="Quint M."/>
            <person name="TheiBen G."/>
            <person name="Hagemann M."/>
            <person name="Harholt J."/>
            <person name="Dunand C."/>
            <person name="Zachgo S."/>
            <person name="Langdale J."/>
            <person name="Maumus F."/>
            <person name="Straeten D.V.D."/>
            <person name="Gould S.B."/>
            <person name="Rensing S.A."/>
        </authorList>
    </citation>
    <scope>NUCLEOTIDE SEQUENCE [LARGE SCALE GENOMIC DNA]</scope>
    <source>
        <strain evidence="4 5">S276</strain>
    </source>
</reference>
<dbReference type="Pfam" id="PF10172">
    <property type="entry name" value="DDA1"/>
    <property type="match status" value="1"/>
</dbReference>
<dbReference type="AlphaFoldDB" id="A0A388L8X2"/>
<evidence type="ECO:0000259" key="3">
    <source>
        <dbReference type="PROSITE" id="PS50800"/>
    </source>
</evidence>
<dbReference type="InterPro" id="IPR033575">
    <property type="entry name" value="DDA1-like"/>
</dbReference>
<feature type="region of interest" description="Disordered" evidence="2">
    <location>
        <begin position="55"/>
        <end position="135"/>
    </location>
</feature>
<dbReference type="PANTHER" id="PTHR31879:SF2">
    <property type="entry name" value="DET1- AND DDB1-ASSOCIATED PROTEIN 1"/>
    <property type="match status" value="1"/>
</dbReference>
<dbReference type="Proteomes" id="UP000265515">
    <property type="component" value="Unassembled WGS sequence"/>
</dbReference>
<evidence type="ECO:0000313" key="4">
    <source>
        <dbReference type="EMBL" id="GBG78734.1"/>
    </source>
</evidence>
<evidence type="ECO:0000256" key="1">
    <source>
        <dbReference type="ARBA" id="ARBA00008042"/>
    </source>
</evidence>
<name>A0A388L8X2_CHABU</name>
<evidence type="ECO:0000313" key="5">
    <source>
        <dbReference type="Proteomes" id="UP000265515"/>
    </source>
</evidence>
<comment type="caution">
    <text evidence="4">The sequence shown here is derived from an EMBL/GenBank/DDBJ whole genome shotgun (WGS) entry which is preliminary data.</text>
</comment>
<dbReference type="PANTHER" id="PTHR31879">
    <property type="entry name" value="DET1- AND DDB1-ASSOCIATED PROTEIN 1"/>
    <property type="match status" value="1"/>
</dbReference>
<sequence length="171" mass="18009">MAFLDRLPSRGNFTKTTSGSVVQGLLPVYICDHDTSPPEDQFIRTDPTNILIRALKKGKDDSKAKDLKGKAAQEDHKGKRPADAGLDDRPTKRVHANGGGGGHAPGTQGAAGASSGRKENAGGSSGGVSGKMSEKELQNLTVDKLKALLKEKGLPLKGKKDELIARAKRAM</sequence>
<feature type="domain" description="SAP" evidence="3">
    <location>
        <begin position="137"/>
        <end position="171"/>
    </location>
</feature>
<dbReference type="OMA" id="GASHYLH"/>
<organism evidence="4 5">
    <name type="scientific">Chara braunii</name>
    <name type="common">Braun's stonewort</name>
    <dbReference type="NCBI Taxonomy" id="69332"/>
    <lineage>
        <taxon>Eukaryota</taxon>
        <taxon>Viridiplantae</taxon>
        <taxon>Streptophyta</taxon>
        <taxon>Charophyceae</taxon>
        <taxon>Charales</taxon>
        <taxon>Characeae</taxon>
        <taxon>Chara</taxon>
    </lineage>
</organism>
<dbReference type="Gene3D" id="1.10.720.30">
    <property type="entry name" value="SAP domain"/>
    <property type="match status" value="1"/>
</dbReference>
<dbReference type="OrthoDB" id="445357at2759"/>
<dbReference type="SMART" id="SM00513">
    <property type="entry name" value="SAP"/>
    <property type="match status" value="1"/>
</dbReference>
<dbReference type="PROSITE" id="PS50800">
    <property type="entry name" value="SAP"/>
    <property type="match status" value="1"/>
</dbReference>
<proteinExistence type="inferred from homology"/>
<gene>
    <name evidence="4" type="ORF">CBR_g27958</name>
</gene>
<dbReference type="GO" id="GO:0080008">
    <property type="term" value="C:Cul4-RING E3 ubiquitin ligase complex"/>
    <property type="evidence" value="ECO:0007669"/>
    <property type="project" value="TreeGrafter"/>
</dbReference>
<protein>
    <recommendedName>
        <fullName evidence="3">SAP domain-containing protein</fullName>
    </recommendedName>
</protein>
<dbReference type="InterPro" id="IPR036361">
    <property type="entry name" value="SAP_dom_sf"/>
</dbReference>
<dbReference type="GO" id="GO:0032436">
    <property type="term" value="P:positive regulation of proteasomal ubiquitin-dependent protein catabolic process"/>
    <property type="evidence" value="ECO:0007669"/>
    <property type="project" value="TreeGrafter"/>
</dbReference>
<dbReference type="InterPro" id="IPR003034">
    <property type="entry name" value="SAP_dom"/>
</dbReference>
<evidence type="ECO:0000256" key="2">
    <source>
        <dbReference type="SAM" id="MobiDB-lite"/>
    </source>
</evidence>
<accession>A0A388L8X2</accession>